<comment type="subcellular location">
    <subcellularLocation>
        <location evidence="1">Cell envelope</location>
    </subcellularLocation>
</comment>
<accession>A0A1I6QYT7</accession>
<evidence type="ECO:0000256" key="4">
    <source>
        <dbReference type="SAM" id="Coils"/>
    </source>
</evidence>
<dbReference type="GO" id="GO:0022857">
    <property type="term" value="F:transmembrane transporter activity"/>
    <property type="evidence" value="ECO:0007669"/>
    <property type="project" value="InterPro"/>
</dbReference>
<dbReference type="InterPro" id="IPR058792">
    <property type="entry name" value="Beta-barrel_RND_2"/>
</dbReference>
<dbReference type="NCBIfam" id="TIGR01730">
    <property type="entry name" value="RND_mfp"/>
    <property type="match status" value="1"/>
</dbReference>
<dbReference type="Pfam" id="PF25954">
    <property type="entry name" value="Beta-barrel_RND_2"/>
    <property type="match status" value="1"/>
</dbReference>
<evidence type="ECO:0000256" key="2">
    <source>
        <dbReference type="ARBA" id="ARBA00009477"/>
    </source>
</evidence>
<proteinExistence type="inferred from homology"/>
<dbReference type="Gene3D" id="1.10.287.470">
    <property type="entry name" value="Helix hairpin bin"/>
    <property type="match status" value="1"/>
</dbReference>
<name>A0A1I6QYT7_9RHOB</name>
<dbReference type="InterPro" id="IPR006143">
    <property type="entry name" value="RND_pump_MFP"/>
</dbReference>
<dbReference type="Gene3D" id="2.40.50.100">
    <property type="match status" value="1"/>
</dbReference>
<feature type="region of interest" description="Disordered" evidence="5">
    <location>
        <begin position="340"/>
        <end position="369"/>
    </location>
</feature>
<evidence type="ECO:0000256" key="3">
    <source>
        <dbReference type="ARBA" id="ARBA00023054"/>
    </source>
</evidence>
<dbReference type="AlphaFoldDB" id="A0A1I6QYT7"/>
<organism evidence="9 10">
    <name type="scientific">Sulfitobacter marinus</name>
    <dbReference type="NCBI Taxonomy" id="394264"/>
    <lineage>
        <taxon>Bacteria</taxon>
        <taxon>Pseudomonadati</taxon>
        <taxon>Pseudomonadota</taxon>
        <taxon>Alphaproteobacteria</taxon>
        <taxon>Rhodobacterales</taxon>
        <taxon>Roseobacteraceae</taxon>
        <taxon>Sulfitobacter</taxon>
    </lineage>
</organism>
<keyword evidence="6" id="KW-0472">Membrane</keyword>
<sequence>MTDKKSEIEAALGVGEHKHPIPRWVYYIVAFALLGASLYWWQTQSATRNAVTYQTEAATRADLQVTVTATGSIEPTNLVEISSELSGTVKKVLVDYNDTVSEGQLLAQLDTTQLEAQLAVQKASHAVAEAQVSSAKATLLEAQLNYDTVRKLDERGVTTRTNMNAAEAKLARAKADLASATANMDLTKAQLEAQQAELEKACICSPIKGVVLERNVDEGQIVAAMLSAPILFTIAEDLTKMELQVDVSEADIGRVASGELATFTVDAYDDQTFPAVISMVRYASETIDGVVSYKAILSIDNAALMLRPGMTATADITVAEYDDVLVVPNAALRFAPPQIVEDSDDDKTQGGGLLGLLMPSRDDTANTSGSTRSVWVLRDDVAVEVPVEKGDTDGQMTRILAGDITEGDKVIVEMSEGT</sequence>
<dbReference type="InterPro" id="IPR050465">
    <property type="entry name" value="UPF0194_transport"/>
</dbReference>
<evidence type="ECO:0000256" key="6">
    <source>
        <dbReference type="SAM" id="Phobius"/>
    </source>
</evidence>
<feature type="domain" description="Multidrug resistance protein MdtA-like barrel-sandwich hybrid" evidence="7">
    <location>
        <begin position="78"/>
        <end position="231"/>
    </location>
</feature>
<evidence type="ECO:0000259" key="7">
    <source>
        <dbReference type="Pfam" id="PF25917"/>
    </source>
</evidence>
<evidence type="ECO:0000259" key="8">
    <source>
        <dbReference type="Pfam" id="PF25954"/>
    </source>
</evidence>
<protein>
    <submittedName>
        <fullName evidence="9">HlyD family secretion protein</fullName>
    </submittedName>
</protein>
<dbReference type="RefSeq" id="WP_093915250.1">
    <property type="nucleotide sequence ID" value="NZ_FPAJ01000001.1"/>
</dbReference>
<dbReference type="EMBL" id="FPAJ01000001">
    <property type="protein sequence ID" value="SFS57616.1"/>
    <property type="molecule type" value="Genomic_DNA"/>
</dbReference>
<keyword evidence="10" id="KW-1185">Reference proteome</keyword>
<evidence type="ECO:0000256" key="1">
    <source>
        <dbReference type="ARBA" id="ARBA00004196"/>
    </source>
</evidence>
<dbReference type="InterPro" id="IPR058625">
    <property type="entry name" value="MdtA-like_BSH"/>
</dbReference>
<reference evidence="10" key="1">
    <citation type="submission" date="2016-10" db="EMBL/GenBank/DDBJ databases">
        <authorList>
            <person name="Varghese N."/>
            <person name="Submissions S."/>
        </authorList>
    </citation>
    <scope>NUCLEOTIDE SEQUENCE [LARGE SCALE GENOMIC DNA]</scope>
    <source>
        <strain evidence="10">DSM 23422</strain>
    </source>
</reference>
<evidence type="ECO:0000313" key="9">
    <source>
        <dbReference type="EMBL" id="SFS57616.1"/>
    </source>
</evidence>
<keyword evidence="6" id="KW-1133">Transmembrane helix</keyword>
<gene>
    <name evidence="9" type="ORF">SAMN04488040_1089</name>
</gene>
<dbReference type="PANTHER" id="PTHR32347">
    <property type="entry name" value="EFFLUX SYSTEM COMPONENT YKNX-RELATED"/>
    <property type="match status" value="1"/>
</dbReference>
<dbReference type="OrthoDB" id="9791520at2"/>
<dbReference type="PANTHER" id="PTHR32347:SF14">
    <property type="entry name" value="EFFLUX SYSTEM COMPONENT YKNX-RELATED"/>
    <property type="match status" value="1"/>
</dbReference>
<feature type="coiled-coil region" evidence="4">
    <location>
        <begin position="163"/>
        <end position="199"/>
    </location>
</feature>
<evidence type="ECO:0000313" key="10">
    <source>
        <dbReference type="Proteomes" id="UP000199239"/>
    </source>
</evidence>
<dbReference type="SUPFAM" id="SSF111369">
    <property type="entry name" value="HlyD-like secretion proteins"/>
    <property type="match status" value="1"/>
</dbReference>
<dbReference type="GO" id="GO:0030313">
    <property type="term" value="C:cell envelope"/>
    <property type="evidence" value="ECO:0007669"/>
    <property type="project" value="UniProtKB-SubCell"/>
</dbReference>
<keyword evidence="3 4" id="KW-0175">Coiled coil</keyword>
<comment type="similarity">
    <text evidence="2">Belongs to the membrane fusion protein (MFP) (TC 8.A.1) family.</text>
</comment>
<feature type="domain" description="CusB-like beta-barrel" evidence="8">
    <location>
        <begin position="243"/>
        <end position="317"/>
    </location>
</feature>
<dbReference type="Pfam" id="PF25917">
    <property type="entry name" value="BSH_RND"/>
    <property type="match status" value="1"/>
</dbReference>
<dbReference type="Proteomes" id="UP000199239">
    <property type="component" value="Unassembled WGS sequence"/>
</dbReference>
<dbReference type="GO" id="GO:0016020">
    <property type="term" value="C:membrane"/>
    <property type="evidence" value="ECO:0007669"/>
    <property type="project" value="InterPro"/>
</dbReference>
<feature type="transmembrane region" description="Helical" evidence="6">
    <location>
        <begin position="24"/>
        <end position="41"/>
    </location>
</feature>
<dbReference type="Gene3D" id="2.40.30.170">
    <property type="match status" value="1"/>
</dbReference>
<dbReference type="STRING" id="394264.SAMN04488040_1089"/>
<keyword evidence="6" id="KW-0812">Transmembrane</keyword>
<evidence type="ECO:0000256" key="5">
    <source>
        <dbReference type="SAM" id="MobiDB-lite"/>
    </source>
</evidence>